<evidence type="ECO:0000256" key="13">
    <source>
        <dbReference type="ARBA" id="ARBA00023125"/>
    </source>
</evidence>
<feature type="domain" description="MCM C-terminal AAA(+) ATPase" evidence="17">
    <location>
        <begin position="495"/>
        <end position="690"/>
    </location>
</feature>
<dbReference type="InterPro" id="IPR027417">
    <property type="entry name" value="P-loop_NTPase"/>
</dbReference>
<dbReference type="PRINTS" id="PR01658">
    <property type="entry name" value="MCMPROTEIN2"/>
</dbReference>
<evidence type="ECO:0000256" key="7">
    <source>
        <dbReference type="ARBA" id="ARBA00022741"/>
    </source>
</evidence>
<dbReference type="Pfam" id="PF17855">
    <property type="entry name" value="MCM_lid"/>
    <property type="match status" value="1"/>
</dbReference>
<evidence type="ECO:0000256" key="11">
    <source>
        <dbReference type="ARBA" id="ARBA00022833"/>
    </source>
</evidence>
<dbReference type="InterPro" id="IPR003593">
    <property type="entry name" value="AAA+_ATPase"/>
</dbReference>
<keyword evidence="9" id="KW-0378">Hydrolase</keyword>
<dbReference type="PANTHER" id="PTHR11630:SF44">
    <property type="entry name" value="DNA REPLICATION LICENSING FACTOR MCM2"/>
    <property type="match status" value="1"/>
</dbReference>
<gene>
    <name evidence="18" type="ORF">M514_11824</name>
</gene>
<dbReference type="GO" id="GO:0043138">
    <property type="term" value="F:3'-5' DNA helicase activity"/>
    <property type="evidence" value="ECO:0007669"/>
    <property type="project" value="TreeGrafter"/>
</dbReference>
<dbReference type="Gene3D" id="3.30.1640.10">
    <property type="entry name" value="mini-chromosome maintenance (MCM) complex, chain A, domain 1"/>
    <property type="match status" value="1"/>
</dbReference>
<dbReference type="AlphaFoldDB" id="A0A085MSW2"/>
<accession>A0A085MSW2</accession>
<dbReference type="SUPFAM" id="SSF52540">
    <property type="entry name" value="P-loop containing nucleoside triphosphate hydrolases"/>
    <property type="match status" value="1"/>
</dbReference>
<evidence type="ECO:0000256" key="9">
    <source>
        <dbReference type="ARBA" id="ARBA00022801"/>
    </source>
</evidence>
<dbReference type="GO" id="GO:0000727">
    <property type="term" value="P:double-strand break repair via break-induced replication"/>
    <property type="evidence" value="ECO:0007669"/>
    <property type="project" value="TreeGrafter"/>
</dbReference>
<dbReference type="GO" id="GO:0005634">
    <property type="term" value="C:nucleus"/>
    <property type="evidence" value="ECO:0007669"/>
    <property type="project" value="UniProtKB-SubCell"/>
</dbReference>
<dbReference type="InterPro" id="IPR041562">
    <property type="entry name" value="MCM_lid"/>
</dbReference>
<keyword evidence="7" id="KW-0547">Nucleotide-binding</keyword>
<dbReference type="GO" id="GO:0016787">
    <property type="term" value="F:hydrolase activity"/>
    <property type="evidence" value="ECO:0007669"/>
    <property type="project" value="UniProtKB-KW"/>
</dbReference>
<dbReference type="Proteomes" id="UP000030758">
    <property type="component" value="Unassembled WGS sequence"/>
</dbReference>
<dbReference type="Pfam" id="PF17207">
    <property type="entry name" value="MCM_OB"/>
    <property type="match status" value="1"/>
</dbReference>
<dbReference type="InterPro" id="IPR031327">
    <property type="entry name" value="MCM"/>
</dbReference>
<keyword evidence="8" id="KW-0863">Zinc-finger</keyword>
<keyword evidence="12" id="KW-0067">ATP-binding</keyword>
<dbReference type="SMART" id="SM00350">
    <property type="entry name" value="MCM"/>
    <property type="match status" value="1"/>
</dbReference>
<dbReference type="GO" id="GO:0008270">
    <property type="term" value="F:zinc ion binding"/>
    <property type="evidence" value="ECO:0007669"/>
    <property type="project" value="UniProtKB-KW"/>
</dbReference>
<dbReference type="InterPro" id="IPR033762">
    <property type="entry name" value="MCM_OB"/>
</dbReference>
<evidence type="ECO:0000256" key="6">
    <source>
        <dbReference type="ARBA" id="ARBA00022723"/>
    </source>
</evidence>
<evidence type="ECO:0000259" key="17">
    <source>
        <dbReference type="PROSITE" id="PS50051"/>
    </source>
</evidence>
<keyword evidence="13" id="KW-0238">DNA-binding</keyword>
<dbReference type="InterPro" id="IPR012340">
    <property type="entry name" value="NA-bd_OB-fold"/>
</dbReference>
<dbReference type="Pfam" id="PF12619">
    <property type="entry name" value="MCM2_N"/>
    <property type="match status" value="1"/>
</dbReference>
<evidence type="ECO:0000256" key="10">
    <source>
        <dbReference type="ARBA" id="ARBA00022806"/>
    </source>
</evidence>
<dbReference type="PROSITE" id="PS50051">
    <property type="entry name" value="MCM_2"/>
    <property type="match status" value="1"/>
</dbReference>
<dbReference type="InterPro" id="IPR001208">
    <property type="entry name" value="MCM_dom"/>
</dbReference>
<dbReference type="InterPro" id="IPR059098">
    <property type="entry name" value="WHD_MCM2"/>
</dbReference>
<protein>
    <recommendedName>
        <fullName evidence="4">DNA replication licensing factor MCM2</fullName>
        <ecNumber evidence="3">3.6.4.12</ecNumber>
    </recommendedName>
    <alternativeName>
        <fullName evidence="16">DNA replication licensing factor mcm2</fullName>
    </alternativeName>
</protein>
<keyword evidence="6" id="KW-0479">Metal-binding</keyword>
<dbReference type="Gene3D" id="2.40.50.140">
    <property type="entry name" value="Nucleic acid-binding proteins"/>
    <property type="match status" value="1"/>
</dbReference>
<dbReference type="InterPro" id="IPR018525">
    <property type="entry name" value="MCM_CS"/>
</dbReference>
<dbReference type="PRINTS" id="PR01657">
    <property type="entry name" value="MCMFAMILY"/>
</dbReference>
<evidence type="ECO:0000256" key="15">
    <source>
        <dbReference type="ARBA" id="ARBA00023306"/>
    </source>
</evidence>
<dbReference type="Pfam" id="PF23669">
    <property type="entry name" value="WHD_MCM2"/>
    <property type="match status" value="2"/>
</dbReference>
<evidence type="ECO:0000256" key="4">
    <source>
        <dbReference type="ARBA" id="ARBA00018925"/>
    </source>
</evidence>
<dbReference type="InterPro" id="IPR008045">
    <property type="entry name" value="MCM2"/>
</dbReference>
<dbReference type="EMBL" id="KL367677">
    <property type="protein sequence ID" value="KFD60308.1"/>
    <property type="molecule type" value="Genomic_DNA"/>
</dbReference>
<dbReference type="FunFam" id="2.20.28.10:FF:000002">
    <property type="entry name" value="DNA helicase"/>
    <property type="match status" value="1"/>
</dbReference>
<keyword evidence="15" id="KW-0131">Cell cycle</keyword>
<comment type="similarity">
    <text evidence="2">Belongs to the MCM family.</text>
</comment>
<sequence length="972" mass="109953">MTSQESPICSPTPRRRRRVFVVDYDNDENSNTESALENAAAEAMIGREPADEQTMENRDLDAEIERELFNDLRDDEEEEEGEDLFAERYELEYSHVKPLDYFEGSMLDDESEYSEMSIGARRAAESEMNQRDRLEAAAGKGRIASDLLYDGSGAVDEEPEFLRRRRRFVPPEQLTEGDILSDDVQLNTVEIDLLHFFRNRRSLDPCSLTVATERIAVLFRGFLQSYRDEKGINVYLEKIRQMCQANRESLVVSFKHLATERGELELAYILPEYPDEVLPVLNKVAMELVVKMYPKYQRIAPSVHVRIAELPLEETIRGLRQSNLNNLVRISGVVTTTTGIIPQLSVIKYDCLKCGYMLGPFVQTAHQEVKPGFCPECQSGGPFEVNTEETIYQNYQCVTVQESPNKVAAGRIPRSKDCILLADLCDTCKPGDEIELTGIYTHNYDGSLNAKHGFPVFATVIIANYISKREDKVAVSSLTDDDVDEIMRLSTDPNITDRIFASIAPSIYGHEEIKRALALALVSGESKNPGKKHKLRGDINVLICGDPGTAKSQFLRYVAATAPRGVLTTGQGASAVGLTAHVLRHPVTQEWTLEAGALVLADKGVCLIDEFDKMNDHDRTSIHEAMEQQTITISKAGIVSSLQARCSVIAAANPISGRYDASRTFSENVDLGEAILSRFDVFCVVRDNADAVEVLQFLQTFLFNNSFEQDERLAKFVVQSHIRHHPDFREDDLVQSPSSPSAEADYSTFTLSQERGKAELIPQELLKKYIMYARESIHPSLSQVDQDKIAKLYADMRRESDATSSVSITVRHVESIIRLCEAHAKLRLRNYVSADDVSVAMCVILESFIQTQKYSVMRQMRRVFSKYMSFSQDNNHLLLYLLKQCVNEQIRIKTNVLRSDDVLGMKCIEVHELDLLEKVKERHTEFSDVSTTFFLQAKQVKIENLSAFYLSDLFTSNRFKYDKAKKTITQFL</sequence>
<dbReference type="GO" id="GO:0017116">
    <property type="term" value="F:single-stranded DNA helicase activity"/>
    <property type="evidence" value="ECO:0007669"/>
    <property type="project" value="TreeGrafter"/>
</dbReference>
<comment type="subcellular location">
    <subcellularLocation>
        <location evidence="1">Nucleus</location>
    </subcellularLocation>
</comment>
<organism evidence="18">
    <name type="scientific">Trichuris suis</name>
    <name type="common">pig whipworm</name>
    <dbReference type="NCBI Taxonomy" id="68888"/>
    <lineage>
        <taxon>Eukaryota</taxon>
        <taxon>Metazoa</taxon>
        <taxon>Ecdysozoa</taxon>
        <taxon>Nematoda</taxon>
        <taxon>Enoplea</taxon>
        <taxon>Dorylaimia</taxon>
        <taxon>Trichinellida</taxon>
        <taxon>Trichuridae</taxon>
        <taxon>Trichuris</taxon>
    </lineage>
</organism>
<dbReference type="Pfam" id="PF00493">
    <property type="entry name" value="MCM"/>
    <property type="match status" value="1"/>
</dbReference>
<dbReference type="FunFam" id="3.40.50.300:FF:000138">
    <property type="entry name" value="DNA helicase"/>
    <property type="match status" value="1"/>
</dbReference>
<keyword evidence="14" id="KW-0539">Nucleus</keyword>
<evidence type="ECO:0000313" key="18">
    <source>
        <dbReference type="EMBL" id="KFD60308.1"/>
    </source>
</evidence>
<dbReference type="GO" id="GO:0042555">
    <property type="term" value="C:MCM complex"/>
    <property type="evidence" value="ECO:0007669"/>
    <property type="project" value="InterPro"/>
</dbReference>
<evidence type="ECO:0000256" key="8">
    <source>
        <dbReference type="ARBA" id="ARBA00022771"/>
    </source>
</evidence>
<reference evidence="18" key="1">
    <citation type="journal article" date="2014" name="Nat. Genet.">
        <title>Genome and transcriptome of the porcine whipworm Trichuris suis.</title>
        <authorList>
            <person name="Jex A.R."/>
            <person name="Nejsum P."/>
            <person name="Schwarz E.M."/>
            <person name="Hu L."/>
            <person name="Young N.D."/>
            <person name="Hall R.S."/>
            <person name="Korhonen P.K."/>
            <person name="Liao S."/>
            <person name="Thamsborg S."/>
            <person name="Xia J."/>
            <person name="Xu P."/>
            <person name="Wang S."/>
            <person name="Scheerlinck J.P."/>
            <person name="Hofmann A."/>
            <person name="Sternberg P.W."/>
            <person name="Wang J."/>
            <person name="Gasser R.B."/>
        </authorList>
    </citation>
    <scope>NUCLEOTIDE SEQUENCE [LARGE SCALE GENOMIC DNA]</scope>
    <source>
        <strain evidence="18">DCEP-RM93F</strain>
    </source>
</reference>
<dbReference type="EC" id="3.6.4.12" evidence="3"/>
<evidence type="ECO:0000256" key="2">
    <source>
        <dbReference type="ARBA" id="ARBA00008010"/>
    </source>
</evidence>
<dbReference type="OrthoDB" id="844at2759"/>
<dbReference type="PROSITE" id="PS00847">
    <property type="entry name" value="MCM_1"/>
    <property type="match status" value="1"/>
</dbReference>
<dbReference type="Gene3D" id="3.40.50.300">
    <property type="entry name" value="P-loop containing nucleotide triphosphate hydrolases"/>
    <property type="match status" value="1"/>
</dbReference>
<dbReference type="Gene3D" id="2.20.28.10">
    <property type="match status" value="1"/>
</dbReference>
<evidence type="ECO:0000256" key="16">
    <source>
        <dbReference type="ARBA" id="ARBA00074927"/>
    </source>
</evidence>
<dbReference type="SMART" id="SM00382">
    <property type="entry name" value="AAA"/>
    <property type="match status" value="1"/>
</dbReference>
<evidence type="ECO:0000256" key="5">
    <source>
        <dbReference type="ARBA" id="ARBA00022705"/>
    </source>
</evidence>
<dbReference type="SUPFAM" id="SSF50249">
    <property type="entry name" value="Nucleic acid-binding proteins"/>
    <property type="match status" value="1"/>
</dbReference>
<dbReference type="GO" id="GO:0005524">
    <property type="term" value="F:ATP binding"/>
    <property type="evidence" value="ECO:0007669"/>
    <property type="project" value="UniProtKB-KW"/>
</dbReference>
<evidence type="ECO:0000256" key="1">
    <source>
        <dbReference type="ARBA" id="ARBA00004123"/>
    </source>
</evidence>
<keyword evidence="5" id="KW-0235">DNA replication</keyword>
<keyword evidence="10" id="KW-0347">Helicase</keyword>
<keyword evidence="11" id="KW-0862">Zinc</keyword>
<proteinExistence type="inferred from homology"/>
<name>A0A085MSW2_9BILA</name>
<evidence type="ECO:0000256" key="14">
    <source>
        <dbReference type="ARBA" id="ARBA00023242"/>
    </source>
</evidence>
<dbReference type="Pfam" id="PF14551">
    <property type="entry name" value="MCM_N"/>
    <property type="match status" value="1"/>
</dbReference>
<dbReference type="GO" id="GO:0003697">
    <property type="term" value="F:single-stranded DNA binding"/>
    <property type="evidence" value="ECO:0007669"/>
    <property type="project" value="TreeGrafter"/>
</dbReference>
<evidence type="ECO:0000256" key="3">
    <source>
        <dbReference type="ARBA" id="ARBA00012551"/>
    </source>
</evidence>
<dbReference type="GO" id="GO:1902975">
    <property type="term" value="P:mitotic DNA replication initiation"/>
    <property type="evidence" value="ECO:0007669"/>
    <property type="project" value="TreeGrafter"/>
</dbReference>
<dbReference type="InterPro" id="IPR027925">
    <property type="entry name" value="MCM_N"/>
</dbReference>
<evidence type="ECO:0000256" key="12">
    <source>
        <dbReference type="ARBA" id="ARBA00022840"/>
    </source>
</evidence>
<dbReference type="PANTHER" id="PTHR11630">
    <property type="entry name" value="DNA REPLICATION LICENSING FACTOR MCM FAMILY MEMBER"/>
    <property type="match status" value="1"/>
</dbReference>